<dbReference type="Proteomes" id="UP001295794">
    <property type="component" value="Unassembled WGS sequence"/>
</dbReference>
<name>A0AAD2HYD5_9AGAR</name>
<sequence>MSATLVSIFVAGFMKEQVARGEPWMEDGNVCLVTADSDKPTAFKVHRSVMARHSEIFESMFMVPQPPSEVVETAEGCQVVRMWDPPQELASLIEAIYDGLKFANRKPADFFHLAGILRLSTKYEIAKFRQQAITFLSQTWSHTLQGHDNLVDAAIRSPVLDGLTYPWIHPLHVLNLAQETDVRIVVPSAVYFLSLYQLEGLLRGDHPKLKLEHPSKPSSELSPTVLVQYTLMHQKRLDIILHFVRDFCNTRNPWPTCGTMSICTRGFTRLASRLGRSWIPRTGPIHYMSQAISEITEEPKSSLCEPCRQSFIADVKRLRDKTWNELPAVLNLPSWEELEAVELHAG</sequence>
<evidence type="ECO:0000313" key="3">
    <source>
        <dbReference type="Proteomes" id="UP001295794"/>
    </source>
</evidence>
<evidence type="ECO:0000259" key="1">
    <source>
        <dbReference type="PROSITE" id="PS50097"/>
    </source>
</evidence>
<dbReference type="AlphaFoldDB" id="A0AAD2HYD5"/>
<accession>A0AAD2HYD5</accession>
<comment type="caution">
    <text evidence="2">The sequence shown here is derived from an EMBL/GenBank/DDBJ whole genome shotgun (WGS) entry which is preliminary data.</text>
</comment>
<dbReference type="Pfam" id="PF00651">
    <property type="entry name" value="BTB"/>
    <property type="match status" value="1"/>
</dbReference>
<reference evidence="2" key="1">
    <citation type="submission" date="2023-11" db="EMBL/GenBank/DDBJ databases">
        <authorList>
            <person name="De Vega J J."/>
            <person name="De Vega J J."/>
        </authorList>
    </citation>
    <scope>NUCLEOTIDE SEQUENCE</scope>
</reference>
<evidence type="ECO:0000313" key="2">
    <source>
        <dbReference type="EMBL" id="CAK5284137.1"/>
    </source>
</evidence>
<dbReference type="InterPro" id="IPR011333">
    <property type="entry name" value="SKP1/BTB/POZ_sf"/>
</dbReference>
<proteinExistence type="predicted"/>
<feature type="domain" description="BTB" evidence="1">
    <location>
        <begin position="28"/>
        <end position="99"/>
    </location>
</feature>
<dbReference type="EMBL" id="CAVNYO010000478">
    <property type="protein sequence ID" value="CAK5284137.1"/>
    <property type="molecule type" value="Genomic_DNA"/>
</dbReference>
<gene>
    <name evidence="2" type="ORF">MYCIT1_LOCUS37179</name>
</gene>
<keyword evidence="3" id="KW-1185">Reference proteome</keyword>
<dbReference type="InterPro" id="IPR000210">
    <property type="entry name" value="BTB/POZ_dom"/>
</dbReference>
<organism evidence="2 3">
    <name type="scientific">Mycena citricolor</name>
    <dbReference type="NCBI Taxonomy" id="2018698"/>
    <lineage>
        <taxon>Eukaryota</taxon>
        <taxon>Fungi</taxon>
        <taxon>Dikarya</taxon>
        <taxon>Basidiomycota</taxon>
        <taxon>Agaricomycotina</taxon>
        <taxon>Agaricomycetes</taxon>
        <taxon>Agaricomycetidae</taxon>
        <taxon>Agaricales</taxon>
        <taxon>Marasmiineae</taxon>
        <taxon>Mycenaceae</taxon>
        <taxon>Mycena</taxon>
    </lineage>
</organism>
<protein>
    <recommendedName>
        <fullName evidence="1">BTB domain-containing protein</fullName>
    </recommendedName>
</protein>
<dbReference type="Gene3D" id="3.30.710.10">
    <property type="entry name" value="Potassium Channel Kv1.1, Chain A"/>
    <property type="match status" value="1"/>
</dbReference>
<dbReference type="PROSITE" id="PS50097">
    <property type="entry name" value="BTB"/>
    <property type="match status" value="1"/>
</dbReference>
<dbReference type="SUPFAM" id="SSF54695">
    <property type="entry name" value="POZ domain"/>
    <property type="match status" value="1"/>
</dbReference>